<keyword evidence="1" id="KW-0732">Signal</keyword>
<dbReference type="EMBL" id="JAACJS010000002">
    <property type="protein sequence ID" value="NCI48300.1"/>
    <property type="molecule type" value="Genomic_DNA"/>
</dbReference>
<sequence length="444" mass="47548">MKKIFSNISALLLMAGVAQAQETVYPAAQNRGSFVITGGTVHIGNGQVIENGTVEVVNGKITKVGTGGATVKADATYDAKGKHVYPGLILPSSDLGLKEIGAGVRGSNDFQEIGDYNPNVRSIVAYNTDSKFINVLKSNGILLAGVTPEGGIISGSSSVVQLDGWNWEDAAYKMDQGIHVNMPSFLARGGRRGGGGGFPGGFPGGFGGGAADPTKAAFDRLEEIKSFFRQAKSYNEETTHTERNLKLEAVKGLFNKTQKLFVHGDQAKQMLFAIDFVKEFGFDVVIVGGSESYQIADLLKQNNIAVILGPEHALPAMEDDDVDQPYKTPAALQKAGVLYALNDNNEETRYRNLSFNAGTAATYGLTKEEALQAITLNAAKILGIADKTGSLEVGKDANIVISDGDILDMKSSNVSEAFIQGRHVSLDNKQKQLYERYKHKYGIK</sequence>
<protein>
    <submittedName>
        <fullName evidence="3">Amidohydrolase family protein</fullName>
    </submittedName>
</protein>
<dbReference type="InterPro" id="IPR051781">
    <property type="entry name" value="Metallo-dep_Hydrolase"/>
</dbReference>
<evidence type="ECO:0000313" key="3">
    <source>
        <dbReference type="EMBL" id="NCI48300.1"/>
    </source>
</evidence>
<comment type="caution">
    <text evidence="3">The sequence shown here is derived from an EMBL/GenBank/DDBJ whole genome shotgun (WGS) entry which is preliminary data.</text>
</comment>
<feature type="signal peptide" evidence="1">
    <location>
        <begin position="1"/>
        <end position="20"/>
    </location>
</feature>
<keyword evidence="4" id="KW-1185">Reference proteome</keyword>
<evidence type="ECO:0000259" key="2">
    <source>
        <dbReference type="Pfam" id="PF01979"/>
    </source>
</evidence>
<accession>A0ABW9ZP22</accession>
<dbReference type="SUPFAM" id="SSF51556">
    <property type="entry name" value="Metallo-dependent hydrolases"/>
    <property type="match status" value="1"/>
</dbReference>
<dbReference type="RefSeq" id="WP_161816638.1">
    <property type="nucleotide sequence ID" value="NZ_JAACJS010000002.1"/>
</dbReference>
<name>A0ABW9ZP22_9BACT</name>
<proteinExistence type="predicted"/>
<organism evidence="3 4">
    <name type="scientific">Sediminibacterium roseum</name>
    <dbReference type="NCBI Taxonomy" id="1978412"/>
    <lineage>
        <taxon>Bacteria</taxon>
        <taxon>Pseudomonadati</taxon>
        <taxon>Bacteroidota</taxon>
        <taxon>Chitinophagia</taxon>
        <taxon>Chitinophagales</taxon>
        <taxon>Chitinophagaceae</taxon>
        <taxon>Sediminibacterium</taxon>
    </lineage>
</organism>
<dbReference type="Gene3D" id="2.30.40.10">
    <property type="entry name" value="Urease, subunit C, domain 1"/>
    <property type="match status" value="1"/>
</dbReference>
<dbReference type="InterPro" id="IPR006680">
    <property type="entry name" value="Amidohydro-rel"/>
</dbReference>
<evidence type="ECO:0000256" key="1">
    <source>
        <dbReference type="SAM" id="SignalP"/>
    </source>
</evidence>
<gene>
    <name evidence="3" type="ORF">GWC95_00100</name>
</gene>
<dbReference type="SUPFAM" id="SSF51338">
    <property type="entry name" value="Composite domain of metallo-dependent hydrolases"/>
    <property type="match status" value="1"/>
</dbReference>
<dbReference type="InterPro" id="IPR011059">
    <property type="entry name" value="Metal-dep_hydrolase_composite"/>
</dbReference>
<dbReference type="Gene3D" id="3.20.20.140">
    <property type="entry name" value="Metal-dependent hydrolases"/>
    <property type="match status" value="1"/>
</dbReference>
<evidence type="ECO:0000313" key="4">
    <source>
        <dbReference type="Proteomes" id="UP000753802"/>
    </source>
</evidence>
<feature type="domain" description="Amidohydrolase-related" evidence="2">
    <location>
        <begin position="291"/>
        <end position="421"/>
    </location>
</feature>
<dbReference type="Pfam" id="PF01979">
    <property type="entry name" value="Amidohydro_1"/>
    <property type="match status" value="1"/>
</dbReference>
<reference evidence="3 4" key="1">
    <citation type="submission" date="2020-01" db="EMBL/GenBank/DDBJ databases">
        <title>Genome analysis.</title>
        <authorList>
            <person name="Wu S."/>
            <person name="Wang G."/>
        </authorList>
    </citation>
    <scope>NUCLEOTIDE SEQUENCE [LARGE SCALE GENOMIC DNA]</scope>
    <source>
        <strain evidence="3 4">SYL130</strain>
    </source>
</reference>
<feature type="chain" id="PRO_5046521260" evidence="1">
    <location>
        <begin position="21"/>
        <end position="444"/>
    </location>
</feature>
<dbReference type="InterPro" id="IPR032466">
    <property type="entry name" value="Metal_Hydrolase"/>
</dbReference>
<dbReference type="PANTHER" id="PTHR43135:SF3">
    <property type="entry name" value="ALPHA-D-RIBOSE 1-METHYLPHOSPHONATE 5-TRIPHOSPHATE DIPHOSPHATASE"/>
    <property type="match status" value="1"/>
</dbReference>
<dbReference type="Proteomes" id="UP000753802">
    <property type="component" value="Unassembled WGS sequence"/>
</dbReference>
<dbReference type="PANTHER" id="PTHR43135">
    <property type="entry name" value="ALPHA-D-RIBOSE 1-METHYLPHOSPHONATE 5-TRIPHOSPHATE DIPHOSPHATASE"/>
    <property type="match status" value="1"/>
</dbReference>